<dbReference type="Proteomes" id="UP000650467">
    <property type="component" value="Unassembled WGS sequence"/>
</dbReference>
<sequence>MQALSAKRSLGSIQPFTSSRVAVARPARVATVIENRVALRFQRFGRKKLPFYRLVAIDSKKRRDGEPLEYLGWYDPLKKETNLNAPAIKEWLAKGALPSETVENLLRKAYVMEPKVAKVVVPKDAVKV</sequence>
<name>A0A835SWH0_CHLIN</name>
<dbReference type="Pfam" id="PF00886">
    <property type="entry name" value="Ribosomal_S16"/>
    <property type="match status" value="1"/>
</dbReference>
<dbReference type="HAMAP" id="MF_00385">
    <property type="entry name" value="Ribosomal_bS16"/>
    <property type="match status" value="1"/>
</dbReference>
<dbReference type="InterPro" id="IPR000307">
    <property type="entry name" value="Ribosomal_bS16"/>
</dbReference>
<evidence type="ECO:0000256" key="2">
    <source>
        <dbReference type="ARBA" id="ARBA00022980"/>
    </source>
</evidence>
<comment type="similarity">
    <text evidence="1">Belongs to the bacterial ribosomal protein bS16 family.</text>
</comment>
<keyword evidence="6" id="KW-1185">Reference proteome</keyword>
<dbReference type="SUPFAM" id="SSF54565">
    <property type="entry name" value="Ribosomal protein S16"/>
    <property type="match status" value="1"/>
</dbReference>
<dbReference type="GO" id="GO:0032543">
    <property type="term" value="P:mitochondrial translation"/>
    <property type="evidence" value="ECO:0007669"/>
    <property type="project" value="TreeGrafter"/>
</dbReference>
<evidence type="ECO:0000256" key="3">
    <source>
        <dbReference type="ARBA" id="ARBA00023274"/>
    </source>
</evidence>
<comment type="caution">
    <text evidence="5">The sequence shown here is derived from an EMBL/GenBank/DDBJ whole genome shotgun (WGS) entry which is preliminary data.</text>
</comment>
<dbReference type="PANTHER" id="PTHR12919">
    <property type="entry name" value="30S RIBOSOMAL PROTEIN S16"/>
    <property type="match status" value="1"/>
</dbReference>
<gene>
    <name evidence="5" type="ORF">HXX76_012129</name>
</gene>
<dbReference type="GO" id="GO:0015935">
    <property type="term" value="C:small ribosomal subunit"/>
    <property type="evidence" value="ECO:0007669"/>
    <property type="project" value="TreeGrafter"/>
</dbReference>
<accession>A0A835SWH0</accession>
<dbReference type="Gene3D" id="3.30.1320.10">
    <property type="match status" value="1"/>
</dbReference>
<dbReference type="OrthoDB" id="407221at2759"/>
<dbReference type="GO" id="GO:0005739">
    <property type="term" value="C:mitochondrion"/>
    <property type="evidence" value="ECO:0007669"/>
    <property type="project" value="GOC"/>
</dbReference>
<dbReference type="AlphaFoldDB" id="A0A835SWH0"/>
<dbReference type="InterPro" id="IPR023803">
    <property type="entry name" value="Ribosomal_bS16_dom_sf"/>
</dbReference>
<evidence type="ECO:0000313" key="6">
    <source>
        <dbReference type="Proteomes" id="UP000650467"/>
    </source>
</evidence>
<evidence type="ECO:0000256" key="4">
    <source>
        <dbReference type="ARBA" id="ARBA00035371"/>
    </source>
</evidence>
<dbReference type="PANTHER" id="PTHR12919:SF20">
    <property type="entry name" value="SMALL RIBOSOMAL SUBUNIT PROTEIN BS16M"/>
    <property type="match status" value="1"/>
</dbReference>
<protein>
    <recommendedName>
        <fullName evidence="4">30S ribosomal protein S16, chloroplastic</fullName>
    </recommendedName>
</protein>
<dbReference type="SMR" id="A0A835SWH0"/>
<organism evidence="5 6">
    <name type="scientific">Chlamydomonas incerta</name>
    <dbReference type="NCBI Taxonomy" id="51695"/>
    <lineage>
        <taxon>Eukaryota</taxon>
        <taxon>Viridiplantae</taxon>
        <taxon>Chlorophyta</taxon>
        <taxon>core chlorophytes</taxon>
        <taxon>Chlorophyceae</taxon>
        <taxon>CS clade</taxon>
        <taxon>Chlamydomonadales</taxon>
        <taxon>Chlamydomonadaceae</taxon>
        <taxon>Chlamydomonas</taxon>
    </lineage>
</organism>
<keyword evidence="3" id="KW-0687">Ribonucleoprotein</keyword>
<dbReference type="GO" id="GO:0003735">
    <property type="term" value="F:structural constituent of ribosome"/>
    <property type="evidence" value="ECO:0007669"/>
    <property type="project" value="InterPro"/>
</dbReference>
<evidence type="ECO:0000313" key="5">
    <source>
        <dbReference type="EMBL" id="KAG2427805.1"/>
    </source>
</evidence>
<dbReference type="NCBIfam" id="TIGR00002">
    <property type="entry name" value="S16"/>
    <property type="match status" value="1"/>
</dbReference>
<keyword evidence="2" id="KW-0689">Ribosomal protein</keyword>
<reference evidence="5" key="1">
    <citation type="journal article" date="2020" name="bioRxiv">
        <title>Comparative genomics of Chlamydomonas.</title>
        <authorList>
            <person name="Craig R.J."/>
            <person name="Hasan A.R."/>
            <person name="Ness R.W."/>
            <person name="Keightley P.D."/>
        </authorList>
    </citation>
    <scope>NUCLEOTIDE SEQUENCE</scope>
    <source>
        <strain evidence="5">SAG 7.73</strain>
    </source>
</reference>
<dbReference type="FunFam" id="3.30.1320.10:FF:000016">
    <property type="entry name" value="30S ribosomal protein S16"/>
    <property type="match status" value="1"/>
</dbReference>
<proteinExistence type="inferred from homology"/>
<dbReference type="EMBL" id="JAEHOC010000038">
    <property type="protein sequence ID" value="KAG2427805.1"/>
    <property type="molecule type" value="Genomic_DNA"/>
</dbReference>
<evidence type="ECO:0000256" key="1">
    <source>
        <dbReference type="ARBA" id="ARBA00006668"/>
    </source>
</evidence>